<evidence type="ECO:0000256" key="2">
    <source>
        <dbReference type="ARBA" id="ARBA00007480"/>
    </source>
</evidence>
<evidence type="ECO:0000256" key="7">
    <source>
        <dbReference type="SAM" id="SignalP"/>
    </source>
</evidence>
<dbReference type="GO" id="GO:0005576">
    <property type="term" value="C:extracellular region"/>
    <property type="evidence" value="ECO:0007669"/>
    <property type="project" value="UniProtKB-SubCell"/>
</dbReference>
<keyword evidence="3" id="KW-0217">Developmental protein</keyword>
<dbReference type="InterPro" id="IPR052876">
    <property type="entry name" value="Insect_Hormone_Regulators"/>
</dbReference>
<dbReference type="PANTHER" id="PTHR39940">
    <property type="entry name" value="PROTHORACICOTROPIC HORMONE, ISOFORM F"/>
    <property type="match status" value="1"/>
</dbReference>
<dbReference type="InterPro" id="IPR029034">
    <property type="entry name" value="Cystine-knot_cytokine"/>
</dbReference>
<comment type="subcellular location">
    <subcellularLocation>
        <location evidence="1">Secreted</location>
    </subcellularLocation>
</comment>
<dbReference type="OMA" id="RAVNFCC"/>
<dbReference type="Gene3D" id="2.10.90.10">
    <property type="entry name" value="Cystine-knot cytokines"/>
    <property type="match status" value="1"/>
</dbReference>
<keyword evidence="5 7" id="KW-0732">Signal</keyword>
<gene>
    <name evidence="9" type="primary">CSON003225</name>
</gene>
<feature type="chain" id="PRO_5036062250" evidence="7">
    <location>
        <begin position="22"/>
        <end position="249"/>
    </location>
</feature>
<dbReference type="VEuPathDB" id="VectorBase:CSON003225"/>
<feature type="region of interest" description="Disordered" evidence="6">
    <location>
        <begin position="112"/>
        <end position="134"/>
    </location>
</feature>
<evidence type="ECO:0000313" key="9">
    <source>
        <dbReference type="EMBL" id="SSX21002.1"/>
    </source>
</evidence>
<evidence type="ECO:0000256" key="1">
    <source>
        <dbReference type="ARBA" id="ARBA00004613"/>
    </source>
</evidence>
<evidence type="ECO:0000256" key="3">
    <source>
        <dbReference type="ARBA" id="ARBA00022473"/>
    </source>
</evidence>
<feature type="compositionally biased region" description="Polar residues" evidence="6">
    <location>
        <begin position="112"/>
        <end position="124"/>
    </location>
</feature>
<evidence type="ECO:0000313" key="8">
    <source>
        <dbReference type="EMBL" id="SSX00622.1"/>
    </source>
</evidence>
<evidence type="ECO:0000256" key="5">
    <source>
        <dbReference type="ARBA" id="ARBA00022729"/>
    </source>
</evidence>
<comment type="similarity">
    <text evidence="2">Belongs to the noggin family.</text>
</comment>
<reference evidence="8" key="1">
    <citation type="submission" date="2018-04" db="EMBL/GenBank/DDBJ databases">
        <authorList>
            <person name="Go L.Y."/>
            <person name="Mitchell J.A."/>
        </authorList>
    </citation>
    <scope>NUCLEOTIDE SEQUENCE</scope>
    <source>
        <tissue evidence="8">Whole organism</tissue>
    </source>
</reference>
<accession>A0A336LSK6</accession>
<evidence type="ECO:0000256" key="4">
    <source>
        <dbReference type="ARBA" id="ARBA00022525"/>
    </source>
</evidence>
<organism evidence="9">
    <name type="scientific">Culicoides sonorensis</name>
    <name type="common">Biting midge</name>
    <dbReference type="NCBI Taxonomy" id="179676"/>
    <lineage>
        <taxon>Eukaryota</taxon>
        <taxon>Metazoa</taxon>
        <taxon>Ecdysozoa</taxon>
        <taxon>Arthropoda</taxon>
        <taxon>Hexapoda</taxon>
        <taxon>Insecta</taxon>
        <taxon>Pterygota</taxon>
        <taxon>Neoptera</taxon>
        <taxon>Endopterygota</taxon>
        <taxon>Diptera</taxon>
        <taxon>Nematocera</taxon>
        <taxon>Chironomoidea</taxon>
        <taxon>Ceratopogonidae</taxon>
        <taxon>Ceratopogoninae</taxon>
        <taxon>Culicoides</taxon>
        <taxon>Monoculicoides</taxon>
    </lineage>
</organism>
<evidence type="ECO:0000256" key="6">
    <source>
        <dbReference type="SAM" id="MobiDB-lite"/>
    </source>
</evidence>
<dbReference type="Pfam" id="PF05806">
    <property type="entry name" value="Noggin"/>
    <property type="match status" value="1"/>
</dbReference>
<dbReference type="GO" id="GO:0005102">
    <property type="term" value="F:signaling receptor binding"/>
    <property type="evidence" value="ECO:0007669"/>
    <property type="project" value="TreeGrafter"/>
</dbReference>
<proteinExistence type="inferred from homology"/>
<dbReference type="PANTHER" id="PTHR39940:SF4">
    <property type="entry name" value="PROTEIN TRUNK"/>
    <property type="match status" value="1"/>
</dbReference>
<dbReference type="EMBL" id="UFQT01000156">
    <property type="protein sequence ID" value="SSX21002.1"/>
    <property type="molecule type" value="Genomic_DNA"/>
</dbReference>
<dbReference type="SUPFAM" id="SSF57501">
    <property type="entry name" value="Cystine-knot cytokines"/>
    <property type="match status" value="1"/>
</dbReference>
<keyword evidence="4" id="KW-0964">Secreted</keyword>
<dbReference type="InterPro" id="IPR008717">
    <property type="entry name" value="Noggin"/>
</dbReference>
<dbReference type="EMBL" id="UFQS01000156">
    <property type="protein sequence ID" value="SSX00622.1"/>
    <property type="molecule type" value="Genomic_DNA"/>
</dbReference>
<sequence length="249" mass="28962">MSANILIILIIYGLLISVTNSRNIESPHDQTEIKCESLPENLLVKILGSAYNPRYMSVNVPVITSDHEPQVIGGKRGVAENDPDFYVDDEFQMDLSNKPAWQVNFITETNKNSQKMKRSVSSENLNRKTRNSGNYYRSDKQLQREKPWFCESKIRWHDLGPDYYPRWLRTVECVKHDCWYGKATCKPKSFTVKILKRQQGKCVTAEGLSSLDLPNQEKKPENTHLEVWTWEERAVNFCCDCALVRQTYY</sequence>
<dbReference type="AlphaFoldDB" id="A0A336LSK6"/>
<protein>
    <submittedName>
        <fullName evidence="9">CSON003225 protein</fullName>
    </submittedName>
</protein>
<reference evidence="9" key="2">
    <citation type="submission" date="2018-07" db="EMBL/GenBank/DDBJ databases">
        <authorList>
            <person name="Quirk P.G."/>
            <person name="Krulwich T.A."/>
        </authorList>
    </citation>
    <scope>NUCLEOTIDE SEQUENCE</scope>
</reference>
<name>A0A336LSK6_CULSO</name>
<feature type="signal peptide" evidence="7">
    <location>
        <begin position="1"/>
        <end position="21"/>
    </location>
</feature>